<gene>
    <name evidence="1" type="ORF">KUCAC02_021434</name>
</gene>
<evidence type="ECO:0000313" key="2">
    <source>
        <dbReference type="Proteomes" id="UP001057452"/>
    </source>
</evidence>
<sequence length="74" mass="8076">TPSSQSVLSSAPGRDNQREQNHRAERRGGSWIATRSGEIMADLRVVAISDGAACMALEKQERYSWASSAVNNKK</sequence>
<reference evidence="1" key="1">
    <citation type="submission" date="2022-05" db="EMBL/GenBank/DDBJ databases">
        <title>Chromosome-level genome of Chaenocephalus aceratus.</title>
        <authorList>
            <person name="Park H."/>
        </authorList>
    </citation>
    <scope>NUCLEOTIDE SEQUENCE</scope>
    <source>
        <strain evidence="1">KU_202001</strain>
    </source>
</reference>
<feature type="non-terminal residue" evidence="1">
    <location>
        <position position="74"/>
    </location>
</feature>
<dbReference type="Proteomes" id="UP001057452">
    <property type="component" value="Chromosome 6"/>
</dbReference>
<evidence type="ECO:0000313" key="1">
    <source>
        <dbReference type="EMBL" id="KAI4825764.1"/>
    </source>
</evidence>
<name>A0ACB9XHN0_CHAAC</name>
<accession>A0ACB9XHN0</accession>
<organism evidence="1 2">
    <name type="scientific">Chaenocephalus aceratus</name>
    <name type="common">Blackfin icefish</name>
    <name type="synonym">Chaenichthys aceratus</name>
    <dbReference type="NCBI Taxonomy" id="36190"/>
    <lineage>
        <taxon>Eukaryota</taxon>
        <taxon>Metazoa</taxon>
        <taxon>Chordata</taxon>
        <taxon>Craniata</taxon>
        <taxon>Vertebrata</taxon>
        <taxon>Euteleostomi</taxon>
        <taxon>Actinopterygii</taxon>
        <taxon>Neopterygii</taxon>
        <taxon>Teleostei</taxon>
        <taxon>Neoteleostei</taxon>
        <taxon>Acanthomorphata</taxon>
        <taxon>Eupercaria</taxon>
        <taxon>Perciformes</taxon>
        <taxon>Notothenioidei</taxon>
        <taxon>Channichthyidae</taxon>
        <taxon>Chaenocephalus</taxon>
    </lineage>
</organism>
<feature type="non-terminal residue" evidence="1">
    <location>
        <position position="1"/>
    </location>
</feature>
<comment type="caution">
    <text evidence="1">The sequence shown here is derived from an EMBL/GenBank/DDBJ whole genome shotgun (WGS) entry which is preliminary data.</text>
</comment>
<proteinExistence type="predicted"/>
<dbReference type="EMBL" id="CM043790">
    <property type="protein sequence ID" value="KAI4825764.1"/>
    <property type="molecule type" value="Genomic_DNA"/>
</dbReference>
<keyword evidence="2" id="KW-1185">Reference proteome</keyword>
<protein>
    <submittedName>
        <fullName evidence="1">Uncharacterized protein</fullName>
    </submittedName>
</protein>